<keyword evidence="4" id="KW-1185">Reference proteome</keyword>
<evidence type="ECO:0000313" key="3">
    <source>
        <dbReference type="EMBL" id="KAH7316459.1"/>
    </source>
</evidence>
<keyword evidence="2" id="KW-0812">Transmembrane</keyword>
<keyword evidence="2" id="KW-1133">Transmembrane helix</keyword>
<dbReference type="EMBL" id="JAGPNK010000008">
    <property type="protein sequence ID" value="KAH7316459.1"/>
    <property type="molecule type" value="Genomic_DNA"/>
</dbReference>
<sequence>MAPSSYKHHMLGNAHPDRPYPRPVIPRPCGSGTIFNITMVMMKYIVGHWLMKTRSGNALVMFVVWFLLYVGTFGSPTAMSIQTEYPKLHPGE</sequence>
<feature type="transmembrane region" description="Helical" evidence="2">
    <location>
        <begin position="58"/>
        <end position="79"/>
    </location>
</feature>
<accession>A0A8K0SSN9</accession>
<gene>
    <name evidence="3" type="ORF">B0I35DRAFT_254106</name>
</gene>
<protein>
    <submittedName>
        <fullName evidence="3">Uncharacterized protein</fullName>
    </submittedName>
</protein>
<dbReference type="Proteomes" id="UP000813444">
    <property type="component" value="Unassembled WGS sequence"/>
</dbReference>
<proteinExistence type="predicted"/>
<dbReference type="AlphaFoldDB" id="A0A8K0SSN9"/>
<evidence type="ECO:0000313" key="4">
    <source>
        <dbReference type="Proteomes" id="UP000813444"/>
    </source>
</evidence>
<feature type="region of interest" description="Disordered" evidence="1">
    <location>
        <begin position="1"/>
        <end position="22"/>
    </location>
</feature>
<keyword evidence="2" id="KW-0472">Membrane</keyword>
<feature type="transmembrane region" description="Helical" evidence="2">
    <location>
        <begin position="25"/>
        <end position="46"/>
    </location>
</feature>
<feature type="compositionally biased region" description="Basic residues" evidence="1">
    <location>
        <begin position="1"/>
        <end position="10"/>
    </location>
</feature>
<evidence type="ECO:0000256" key="2">
    <source>
        <dbReference type="SAM" id="Phobius"/>
    </source>
</evidence>
<organism evidence="3 4">
    <name type="scientific">Stachybotrys elegans</name>
    <dbReference type="NCBI Taxonomy" id="80388"/>
    <lineage>
        <taxon>Eukaryota</taxon>
        <taxon>Fungi</taxon>
        <taxon>Dikarya</taxon>
        <taxon>Ascomycota</taxon>
        <taxon>Pezizomycotina</taxon>
        <taxon>Sordariomycetes</taxon>
        <taxon>Hypocreomycetidae</taxon>
        <taxon>Hypocreales</taxon>
        <taxon>Stachybotryaceae</taxon>
        <taxon>Stachybotrys</taxon>
    </lineage>
</organism>
<comment type="caution">
    <text evidence="3">The sequence shown here is derived from an EMBL/GenBank/DDBJ whole genome shotgun (WGS) entry which is preliminary data.</text>
</comment>
<reference evidence="3" key="1">
    <citation type="journal article" date="2021" name="Nat. Commun.">
        <title>Genetic determinants of endophytism in the Arabidopsis root mycobiome.</title>
        <authorList>
            <person name="Mesny F."/>
            <person name="Miyauchi S."/>
            <person name="Thiergart T."/>
            <person name="Pickel B."/>
            <person name="Atanasova L."/>
            <person name="Karlsson M."/>
            <person name="Huettel B."/>
            <person name="Barry K.W."/>
            <person name="Haridas S."/>
            <person name="Chen C."/>
            <person name="Bauer D."/>
            <person name="Andreopoulos W."/>
            <person name="Pangilinan J."/>
            <person name="LaButti K."/>
            <person name="Riley R."/>
            <person name="Lipzen A."/>
            <person name="Clum A."/>
            <person name="Drula E."/>
            <person name="Henrissat B."/>
            <person name="Kohler A."/>
            <person name="Grigoriev I.V."/>
            <person name="Martin F.M."/>
            <person name="Hacquard S."/>
        </authorList>
    </citation>
    <scope>NUCLEOTIDE SEQUENCE</scope>
    <source>
        <strain evidence="3">MPI-CAGE-CH-0235</strain>
    </source>
</reference>
<name>A0A8K0SSN9_9HYPO</name>
<evidence type="ECO:0000256" key="1">
    <source>
        <dbReference type="SAM" id="MobiDB-lite"/>
    </source>
</evidence>